<evidence type="ECO:0000256" key="1">
    <source>
        <dbReference type="ARBA" id="ARBA00004651"/>
    </source>
</evidence>
<gene>
    <name evidence="9" type="ORF">GCM10010345_67060</name>
</gene>
<feature type="transmembrane region" description="Helical" evidence="7">
    <location>
        <begin position="175"/>
        <end position="194"/>
    </location>
</feature>
<feature type="transmembrane region" description="Helical" evidence="7">
    <location>
        <begin position="150"/>
        <end position="168"/>
    </location>
</feature>
<organism evidence="9 10">
    <name type="scientific">Streptomyces canarius</name>
    <dbReference type="NCBI Taxonomy" id="285453"/>
    <lineage>
        <taxon>Bacteria</taxon>
        <taxon>Bacillati</taxon>
        <taxon>Actinomycetota</taxon>
        <taxon>Actinomycetes</taxon>
        <taxon>Kitasatosporales</taxon>
        <taxon>Streptomycetaceae</taxon>
        <taxon>Streptomyces</taxon>
    </lineage>
</organism>
<evidence type="ECO:0000313" key="10">
    <source>
        <dbReference type="Proteomes" id="UP000653644"/>
    </source>
</evidence>
<evidence type="ECO:0000256" key="3">
    <source>
        <dbReference type="ARBA" id="ARBA00022475"/>
    </source>
</evidence>
<dbReference type="EMBL" id="BMVN01000032">
    <property type="protein sequence ID" value="GHA52902.1"/>
    <property type="molecule type" value="Genomic_DNA"/>
</dbReference>
<dbReference type="RefSeq" id="WP_189892233.1">
    <property type="nucleotide sequence ID" value="NZ_BMVN01000032.1"/>
</dbReference>
<evidence type="ECO:0000259" key="8">
    <source>
        <dbReference type="Pfam" id="PF19053"/>
    </source>
</evidence>
<feature type="transmembrane region" description="Helical" evidence="7">
    <location>
        <begin position="431"/>
        <end position="451"/>
    </location>
</feature>
<keyword evidence="4 7" id="KW-0812">Transmembrane</keyword>
<comment type="similarity">
    <text evidence="2">Belongs to the EccD/Snm4 family.</text>
</comment>
<feature type="domain" description="EccD-like transmembrane" evidence="8">
    <location>
        <begin position="121"/>
        <end position="453"/>
    </location>
</feature>
<name>A0ABQ3D6X5_9ACTN</name>
<dbReference type="Pfam" id="PF19053">
    <property type="entry name" value="EccD"/>
    <property type="match status" value="1"/>
</dbReference>
<feature type="transmembrane region" description="Helical" evidence="7">
    <location>
        <begin position="123"/>
        <end position="144"/>
    </location>
</feature>
<feature type="transmembrane region" description="Helical" evidence="7">
    <location>
        <begin position="309"/>
        <end position="333"/>
    </location>
</feature>
<evidence type="ECO:0000256" key="4">
    <source>
        <dbReference type="ARBA" id="ARBA00022692"/>
    </source>
</evidence>
<keyword evidence="10" id="KW-1185">Reference proteome</keyword>
<dbReference type="InterPro" id="IPR044049">
    <property type="entry name" value="EccD_transm"/>
</dbReference>
<feature type="transmembrane region" description="Helical" evidence="7">
    <location>
        <begin position="200"/>
        <end position="220"/>
    </location>
</feature>
<dbReference type="Proteomes" id="UP000653644">
    <property type="component" value="Unassembled WGS sequence"/>
</dbReference>
<proteinExistence type="inferred from homology"/>
<dbReference type="Pfam" id="PF08817">
    <property type="entry name" value="YukD"/>
    <property type="match status" value="1"/>
</dbReference>
<dbReference type="InterPro" id="IPR006707">
    <property type="entry name" value="T7SS_EccD"/>
</dbReference>
<feature type="transmembrane region" description="Helical" evidence="7">
    <location>
        <begin position="390"/>
        <end position="410"/>
    </location>
</feature>
<evidence type="ECO:0000256" key="5">
    <source>
        <dbReference type="ARBA" id="ARBA00022989"/>
    </source>
</evidence>
<feature type="transmembrane region" description="Helical" evidence="7">
    <location>
        <begin position="366"/>
        <end position="384"/>
    </location>
</feature>
<feature type="transmembrane region" description="Helical" evidence="7">
    <location>
        <begin position="227"/>
        <end position="247"/>
    </location>
</feature>
<comment type="subcellular location">
    <subcellularLocation>
        <location evidence="1">Cell membrane</location>
        <topology evidence="1">Multi-pass membrane protein</topology>
    </subcellularLocation>
</comment>
<comment type="caution">
    <text evidence="9">The sequence shown here is derived from an EMBL/GenBank/DDBJ whole genome shotgun (WGS) entry which is preliminary data.</text>
</comment>
<dbReference type="NCBIfam" id="TIGR03920">
    <property type="entry name" value="T7SS_EccD"/>
    <property type="match status" value="1"/>
</dbReference>
<reference evidence="10" key="1">
    <citation type="journal article" date="2019" name="Int. J. Syst. Evol. Microbiol.">
        <title>The Global Catalogue of Microorganisms (GCM) 10K type strain sequencing project: providing services to taxonomists for standard genome sequencing and annotation.</title>
        <authorList>
            <consortium name="The Broad Institute Genomics Platform"/>
            <consortium name="The Broad Institute Genome Sequencing Center for Infectious Disease"/>
            <person name="Wu L."/>
            <person name="Ma J."/>
        </authorList>
    </citation>
    <scope>NUCLEOTIDE SEQUENCE [LARGE SCALE GENOMIC DNA]</scope>
    <source>
        <strain evidence="10">JCM 4733</strain>
    </source>
</reference>
<sequence>MTTSPQLSSAVPDLCRLTVEGLAGRADLAVPVTMPLAALLPVLLRQAGKPSGDGTSWTLQRFGEEPLDLDGTPQTLGLRHGEVLYLRPEAEALPPLVFDDVADGVAHVVDGRPGRWSAGATRWLALVTACFAVAAAATAVLLAAPGGTTAAGAGLAALLLGTAAVVARRGRADRAVVAVAGCGALVLGLLAGVVSTPAPGTTGLLLAAAWLLVLSGGLLALRTLPPLVPATALALAVATAAACAVRATGCSAAQATGLVAGALFVLGHLAPRVALRTARLRVPHLPHDAEQLQQDIEPEAEEDVQRRTVVAVLLLDVLALTTAVICTAAWWLLSLDQGWIDWTLPLVFGAALLLRARALNGVVQRIATTLGGVTAPLAVGLALGTRHGTGAWAVELAALLVTAVLLLWTAQRLPGGRLLPVWGHAGDIAEWVCSIALLPLLLQLVHTYGHFRYLAS</sequence>
<accession>A0ABQ3D6X5</accession>
<keyword evidence="6 7" id="KW-0472">Membrane</keyword>
<feature type="transmembrane region" description="Helical" evidence="7">
    <location>
        <begin position="253"/>
        <end position="271"/>
    </location>
</feature>
<protein>
    <recommendedName>
        <fullName evidence="8">EccD-like transmembrane domain-containing protein</fullName>
    </recommendedName>
</protein>
<evidence type="ECO:0000256" key="6">
    <source>
        <dbReference type="ARBA" id="ARBA00023136"/>
    </source>
</evidence>
<dbReference type="Gene3D" id="3.10.20.90">
    <property type="entry name" value="Phosphatidylinositol 3-kinase Catalytic Subunit, Chain A, domain 1"/>
    <property type="match status" value="1"/>
</dbReference>
<keyword evidence="3" id="KW-1003">Cell membrane</keyword>
<evidence type="ECO:0000256" key="7">
    <source>
        <dbReference type="SAM" id="Phobius"/>
    </source>
</evidence>
<keyword evidence="5 7" id="KW-1133">Transmembrane helix</keyword>
<dbReference type="InterPro" id="IPR024962">
    <property type="entry name" value="YukD-like"/>
</dbReference>
<evidence type="ECO:0000256" key="2">
    <source>
        <dbReference type="ARBA" id="ARBA00006162"/>
    </source>
</evidence>
<evidence type="ECO:0000313" key="9">
    <source>
        <dbReference type="EMBL" id="GHA52902.1"/>
    </source>
</evidence>